<evidence type="ECO:0000256" key="1">
    <source>
        <dbReference type="SAM" id="SignalP"/>
    </source>
</evidence>
<gene>
    <name evidence="2" type="primary">SSCI18510.1</name>
</gene>
<keyword evidence="3" id="KW-1185">Reference proteome</keyword>
<proteinExistence type="predicted"/>
<reference evidence="3" key="1">
    <citation type="submission" date="2014-06" db="EMBL/GenBank/DDBJ databases">
        <authorList>
            <person name="Berkman P.J."/>
        </authorList>
    </citation>
    <scope>NUCLEOTIDE SEQUENCE [LARGE SCALE GENOMIC DNA]</scope>
</reference>
<accession>A0A0F7S7H4</accession>
<sequence>FRSHRFLIFLDLHPLLVVVSYPRTPSSSDDPTWICVERETQGTPSTRPIITQEKGTELCPTTSINRSVHRGVYPGIALAQPGSRSDIVIGNHVAST</sequence>
<dbReference type="EMBL" id="CCFA01000976">
    <property type="protein sequence ID" value="CDW96855.1"/>
    <property type="molecule type" value="Genomic_DNA"/>
</dbReference>
<feature type="signal peptide" evidence="1">
    <location>
        <begin position="1"/>
        <end position="20"/>
    </location>
</feature>
<feature type="non-terminal residue" evidence="2">
    <location>
        <position position="1"/>
    </location>
</feature>
<name>A0A0F7S7H4_9BASI</name>
<dbReference type="AlphaFoldDB" id="A0A0F7S7H4"/>
<keyword evidence="1" id="KW-0732">Signal</keyword>
<protein>
    <recommendedName>
        <fullName evidence="4">Secreted protein</fullName>
    </recommendedName>
</protein>
<feature type="chain" id="PRO_5002521745" description="Secreted protein" evidence="1">
    <location>
        <begin position="21"/>
        <end position="96"/>
    </location>
</feature>
<evidence type="ECO:0000313" key="2">
    <source>
        <dbReference type="EMBL" id="CDW96855.1"/>
    </source>
</evidence>
<organism evidence="2 3">
    <name type="scientific">Sporisorium scitamineum</name>
    <dbReference type="NCBI Taxonomy" id="49012"/>
    <lineage>
        <taxon>Eukaryota</taxon>
        <taxon>Fungi</taxon>
        <taxon>Dikarya</taxon>
        <taxon>Basidiomycota</taxon>
        <taxon>Ustilaginomycotina</taxon>
        <taxon>Ustilaginomycetes</taxon>
        <taxon>Ustilaginales</taxon>
        <taxon>Ustilaginaceae</taxon>
        <taxon>Sporisorium</taxon>
    </lineage>
</organism>
<evidence type="ECO:0000313" key="3">
    <source>
        <dbReference type="Proteomes" id="UP000242770"/>
    </source>
</evidence>
<evidence type="ECO:0008006" key="4">
    <source>
        <dbReference type="Google" id="ProtNLM"/>
    </source>
</evidence>
<dbReference type="Proteomes" id="UP000242770">
    <property type="component" value="Unassembled WGS sequence"/>
</dbReference>